<dbReference type="InterPro" id="IPR000031">
    <property type="entry name" value="PurE_dom"/>
</dbReference>
<name>F7XLS6_METZD</name>
<dbReference type="GO" id="GO:0006189">
    <property type="term" value="P:'de novo' IMP biosynthetic process"/>
    <property type="evidence" value="ECO:0007669"/>
    <property type="project" value="InterPro"/>
</dbReference>
<evidence type="ECO:0000313" key="2">
    <source>
        <dbReference type="EMBL" id="AEH60998.1"/>
    </source>
</evidence>
<dbReference type="STRING" id="679901.Mzhil_1142"/>
<evidence type="ECO:0000313" key="3">
    <source>
        <dbReference type="Proteomes" id="UP000006622"/>
    </source>
</evidence>
<reference evidence="2" key="1">
    <citation type="submission" date="2010-07" db="EMBL/GenBank/DDBJ databases">
        <title>The complete genome of Methanosalsum zhilinae DSM 4017.</title>
        <authorList>
            <consortium name="US DOE Joint Genome Institute (JGI-PGF)"/>
            <person name="Lucas S."/>
            <person name="Copeland A."/>
            <person name="Lapidus A."/>
            <person name="Glavina del Rio T."/>
            <person name="Dalin E."/>
            <person name="Tice H."/>
            <person name="Bruce D."/>
            <person name="Goodwin L."/>
            <person name="Pitluck S."/>
            <person name="Kyrpides N."/>
            <person name="Mavromatis K."/>
            <person name="Ovchinnikova G."/>
            <person name="Daligault H."/>
            <person name="Detter J.C."/>
            <person name="Han C."/>
            <person name="Tapia R."/>
            <person name="Larimer F."/>
            <person name="Land M."/>
            <person name="Hauser L."/>
            <person name="Markowitz V."/>
            <person name="Cheng J.-F."/>
            <person name="Hugenholtz P."/>
            <person name="Woyke T."/>
            <person name="Wu D."/>
            <person name="Spring S."/>
            <person name="Schueler E."/>
            <person name="Brambilla E."/>
            <person name="Klenk H.-P."/>
            <person name="Eisen J.A."/>
        </authorList>
    </citation>
    <scope>NUCLEOTIDE SEQUENCE</scope>
    <source>
        <strain evidence="2">DSM 4017</strain>
    </source>
</reference>
<gene>
    <name evidence="2" type="ordered locus">Mzhil_1142</name>
</gene>
<dbReference type="RefSeq" id="WP_013898435.1">
    <property type="nucleotide sequence ID" value="NC_015676.1"/>
</dbReference>
<dbReference type="OrthoDB" id="372165at2157"/>
<dbReference type="KEGG" id="mzh:Mzhil_1142"/>
<feature type="domain" description="PurE" evidence="1">
    <location>
        <begin position="120"/>
        <end position="254"/>
    </location>
</feature>
<dbReference type="PANTHER" id="PTHR43064:SF1">
    <property type="entry name" value="SLL1489 PROTEIN"/>
    <property type="match status" value="1"/>
</dbReference>
<dbReference type="NCBIfam" id="NF033503">
    <property type="entry name" value="LarB"/>
    <property type="match status" value="1"/>
</dbReference>
<proteinExistence type="predicted"/>
<dbReference type="Proteomes" id="UP000006622">
    <property type="component" value="Chromosome"/>
</dbReference>
<dbReference type="Gene3D" id="3.40.50.1970">
    <property type="match status" value="1"/>
</dbReference>
<accession>F7XLS6</accession>
<dbReference type="HOGENOM" id="CLU_065705_0_0_2"/>
<dbReference type="GO" id="GO:0016787">
    <property type="term" value="F:hydrolase activity"/>
    <property type="evidence" value="ECO:0007669"/>
    <property type="project" value="InterPro"/>
</dbReference>
<organism evidence="2 3">
    <name type="scientific">Methanosalsum zhilinae (strain DSM 4017 / NBRC 107636 / OCM 62 / WeN5)</name>
    <name type="common">Methanohalophilus zhilinae</name>
    <dbReference type="NCBI Taxonomy" id="679901"/>
    <lineage>
        <taxon>Archaea</taxon>
        <taxon>Methanobacteriati</taxon>
        <taxon>Methanobacteriota</taxon>
        <taxon>Stenosarchaea group</taxon>
        <taxon>Methanomicrobia</taxon>
        <taxon>Methanosarcinales</taxon>
        <taxon>Methanosarcinaceae</taxon>
        <taxon>Methanosalsum</taxon>
    </lineage>
</organism>
<sequence length="258" mass="27250">MELKKILQKLQDGKLDIEGASSQIQSLGFTPVLEIAKADTHRLYRTGYPEAILAEGKTPEDVVEIVRVHLEHTGRVIVTRVSDIHYEKIHESFNSQYIEWSPKSRSTVINDGTPVKKTGGVVGVISAGTADIGVAEEACIVAREMGCDVVSAYDVGVAGIHRLYPEISKFRDREVNAVVVAAGREGTLPAVVSGLIDVPVIGVPVSTGYGAGGKGEAALLSMLQSCSIIGVVNIDAGFVAGALAARIANMVAESKKNS</sequence>
<evidence type="ECO:0000259" key="1">
    <source>
        <dbReference type="SMART" id="SM01001"/>
    </source>
</evidence>
<dbReference type="AlphaFoldDB" id="F7XLS6"/>
<protein>
    <submittedName>
        <fullName evidence="2">1-(5-phosphoribosyl)-5-amino-4-imidazole-carboxylate (AIR) carboxylase</fullName>
    </submittedName>
</protein>
<dbReference type="InterPro" id="IPR039476">
    <property type="entry name" value="P2CMN_synthase_LarB"/>
</dbReference>
<dbReference type="EMBL" id="CP002101">
    <property type="protein sequence ID" value="AEH60998.1"/>
    <property type="molecule type" value="Genomic_DNA"/>
</dbReference>
<dbReference type="Pfam" id="PF00731">
    <property type="entry name" value="AIRC"/>
    <property type="match status" value="1"/>
</dbReference>
<dbReference type="SMART" id="SM01001">
    <property type="entry name" value="AIRC"/>
    <property type="match status" value="1"/>
</dbReference>
<keyword evidence="3" id="KW-1185">Reference proteome</keyword>
<dbReference type="SUPFAM" id="SSF52255">
    <property type="entry name" value="N5-CAIR mutase (phosphoribosylaminoimidazole carboxylase, PurE)"/>
    <property type="match status" value="1"/>
</dbReference>
<dbReference type="GeneID" id="10822774"/>
<dbReference type="PANTHER" id="PTHR43064">
    <property type="entry name" value="PHOSPHORIBOSYLAMINOIMIDAZOLE CARBOXYLASE-RELATED"/>
    <property type="match status" value="1"/>
</dbReference>